<keyword evidence="4 10" id="KW-0812">Transmembrane</keyword>
<dbReference type="PANTHER" id="PTHR21137:SF35">
    <property type="entry name" value="ODORANT RECEPTOR 19A-RELATED"/>
    <property type="match status" value="1"/>
</dbReference>
<gene>
    <name evidence="12" type="primary">LOC117234704</name>
</gene>
<proteinExistence type="inferred from homology"/>
<dbReference type="AlphaFoldDB" id="A0A6J3KIC7"/>
<dbReference type="GO" id="GO:0005886">
    <property type="term" value="C:plasma membrane"/>
    <property type="evidence" value="ECO:0007669"/>
    <property type="project" value="UniProtKB-SubCell"/>
</dbReference>
<comment type="subcellular location">
    <subcellularLocation>
        <location evidence="1 10">Cell membrane</location>
        <topology evidence="1 10">Multi-pass membrane protein</topology>
    </subcellularLocation>
</comment>
<sequence length="445" mass="51640">MTESVRIEENLYSLSDYSLQLNRWFLKPIGVWPLSASTSRLERTICFVLIFLCYFFVLFTIIPCLLHLILEDENIRMKLKILGPFSHWLIGGINYSTLLLRSREMRVCIEHIQNDWKIVTRQKDQQVMMRYAKIGRYTTVFCTAFMQVGVLSHCTMAAFATKIIEIGNETRIIRLLPCGFYKSLISIDVSPTYEIILASQFVSGFIANSSAVGAVGMAAVFAAHAYGQLTVLMIWIKEYVNRSKDHSRNVGLNEIGEIVEHHLRVLSFIAGIEDVMNEICFMELFKCTMNMCMIGYYILTEWKEHDIQYMPAYLIILFSMTFNIFVVCYIGETLKEQCEKVGEVVYMTNWYYLPYKDILNLIQIILRSSMMIKITAGKLVHMSIFTFGNVSYQFIYIYLYSPIVEKSDTISGNKNCLRIFQPVAPSHIIQYIFDLLMRKLVKFKI</sequence>
<keyword evidence="5 10" id="KW-0552">Olfaction</keyword>
<keyword evidence="3 10" id="KW-0716">Sensory transduction</keyword>
<feature type="transmembrane region" description="Helical" evidence="10">
    <location>
        <begin position="379"/>
        <end position="399"/>
    </location>
</feature>
<feature type="transmembrane region" description="Helical" evidence="10">
    <location>
        <begin position="279"/>
        <end position="299"/>
    </location>
</feature>
<dbReference type="GO" id="GO:0005549">
    <property type="term" value="F:odorant binding"/>
    <property type="evidence" value="ECO:0007669"/>
    <property type="project" value="InterPro"/>
</dbReference>
<dbReference type="PANTHER" id="PTHR21137">
    <property type="entry name" value="ODORANT RECEPTOR"/>
    <property type="match status" value="1"/>
</dbReference>
<evidence type="ECO:0000256" key="7">
    <source>
        <dbReference type="ARBA" id="ARBA00023136"/>
    </source>
</evidence>
<dbReference type="Proteomes" id="UP000504631">
    <property type="component" value="Unplaced"/>
</dbReference>
<keyword evidence="2" id="KW-1003">Cell membrane</keyword>
<name>A0A6J3KIC7_9HYME</name>
<protein>
    <recommendedName>
        <fullName evidence="10">Odorant receptor</fullName>
    </recommendedName>
</protein>
<evidence type="ECO:0000313" key="11">
    <source>
        <dbReference type="Proteomes" id="UP000504631"/>
    </source>
</evidence>
<dbReference type="KEGG" id="bvk:117234704"/>
<feature type="transmembrane region" description="Helical" evidence="10">
    <location>
        <begin position="211"/>
        <end position="236"/>
    </location>
</feature>
<keyword evidence="6 10" id="KW-1133">Transmembrane helix</keyword>
<evidence type="ECO:0000256" key="10">
    <source>
        <dbReference type="RuleBase" id="RU351113"/>
    </source>
</evidence>
<dbReference type="RefSeq" id="XP_033352076.1">
    <property type="nucleotide sequence ID" value="XM_033496185.1"/>
</dbReference>
<evidence type="ECO:0000256" key="5">
    <source>
        <dbReference type="ARBA" id="ARBA00022725"/>
    </source>
</evidence>
<feature type="transmembrane region" description="Helical" evidence="10">
    <location>
        <begin position="311"/>
        <end position="330"/>
    </location>
</feature>
<feature type="transmembrane region" description="Helical" evidence="10">
    <location>
        <begin position="45"/>
        <end position="69"/>
    </location>
</feature>
<keyword evidence="8 10" id="KW-0675">Receptor</keyword>
<evidence type="ECO:0000256" key="1">
    <source>
        <dbReference type="ARBA" id="ARBA00004651"/>
    </source>
</evidence>
<keyword evidence="11" id="KW-1185">Reference proteome</keyword>
<dbReference type="Pfam" id="PF02949">
    <property type="entry name" value="7tm_6"/>
    <property type="match status" value="1"/>
</dbReference>
<evidence type="ECO:0000256" key="3">
    <source>
        <dbReference type="ARBA" id="ARBA00022606"/>
    </source>
</evidence>
<evidence type="ECO:0000256" key="6">
    <source>
        <dbReference type="ARBA" id="ARBA00022989"/>
    </source>
</evidence>
<dbReference type="GO" id="GO:0004984">
    <property type="term" value="F:olfactory receptor activity"/>
    <property type="evidence" value="ECO:0007669"/>
    <property type="project" value="InterPro"/>
</dbReference>
<evidence type="ECO:0000256" key="2">
    <source>
        <dbReference type="ARBA" id="ARBA00022475"/>
    </source>
</evidence>
<organism evidence="11 12">
    <name type="scientific">Bombus vosnesenskii</name>
    <dbReference type="NCBI Taxonomy" id="207650"/>
    <lineage>
        <taxon>Eukaryota</taxon>
        <taxon>Metazoa</taxon>
        <taxon>Ecdysozoa</taxon>
        <taxon>Arthropoda</taxon>
        <taxon>Hexapoda</taxon>
        <taxon>Insecta</taxon>
        <taxon>Pterygota</taxon>
        <taxon>Neoptera</taxon>
        <taxon>Endopterygota</taxon>
        <taxon>Hymenoptera</taxon>
        <taxon>Apocrita</taxon>
        <taxon>Aculeata</taxon>
        <taxon>Apoidea</taxon>
        <taxon>Anthophila</taxon>
        <taxon>Apidae</taxon>
        <taxon>Bombus</taxon>
        <taxon>Pyrobombus</taxon>
    </lineage>
</organism>
<keyword evidence="9 10" id="KW-0807">Transducer</keyword>
<comment type="similarity">
    <text evidence="10">Belongs to the insect chemoreceptor superfamily. Heteromeric odorant receptor channel (TC 1.A.69) family.</text>
</comment>
<evidence type="ECO:0000256" key="8">
    <source>
        <dbReference type="ARBA" id="ARBA00023170"/>
    </source>
</evidence>
<evidence type="ECO:0000256" key="9">
    <source>
        <dbReference type="ARBA" id="ARBA00023224"/>
    </source>
</evidence>
<evidence type="ECO:0000313" key="12">
    <source>
        <dbReference type="RefSeq" id="XP_033352076.1"/>
    </source>
</evidence>
<evidence type="ECO:0000256" key="4">
    <source>
        <dbReference type="ARBA" id="ARBA00022692"/>
    </source>
</evidence>
<keyword evidence="7 10" id="KW-0472">Membrane</keyword>
<reference evidence="12" key="1">
    <citation type="submission" date="2025-08" db="UniProtKB">
        <authorList>
            <consortium name="RefSeq"/>
        </authorList>
    </citation>
    <scope>IDENTIFICATION</scope>
    <source>
        <tissue evidence="12">Muscle</tissue>
    </source>
</reference>
<dbReference type="InterPro" id="IPR004117">
    <property type="entry name" value="7tm6_olfct_rcpt"/>
</dbReference>
<feature type="transmembrane region" description="Helical" evidence="10">
    <location>
        <begin position="137"/>
        <end position="160"/>
    </location>
</feature>
<dbReference type="GeneID" id="117234704"/>
<feature type="transmembrane region" description="Helical" evidence="10">
    <location>
        <begin position="81"/>
        <end position="100"/>
    </location>
</feature>
<dbReference type="GO" id="GO:0007165">
    <property type="term" value="P:signal transduction"/>
    <property type="evidence" value="ECO:0007669"/>
    <property type="project" value="UniProtKB-KW"/>
</dbReference>
<accession>A0A6J3KIC7</accession>